<comment type="similarity">
    <text evidence="2">Belongs to the class-I pyridoxal-phosphate-dependent aminotransferase family.</text>
</comment>
<keyword evidence="6" id="KW-0663">Pyridoxal phosphate</keyword>
<evidence type="ECO:0000256" key="6">
    <source>
        <dbReference type="ARBA" id="ARBA00022898"/>
    </source>
</evidence>
<dbReference type="STRING" id="1707952.A6A03_18100"/>
<feature type="domain" description="Aminotransferase class I/classII large" evidence="7">
    <location>
        <begin position="53"/>
        <end position="391"/>
    </location>
</feature>
<dbReference type="Pfam" id="PF00155">
    <property type="entry name" value="Aminotran_1_2"/>
    <property type="match status" value="1"/>
</dbReference>
<dbReference type="GO" id="GO:0008483">
    <property type="term" value="F:transaminase activity"/>
    <property type="evidence" value="ECO:0007669"/>
    <property type="project" value="UniProtKB-KW"/>
</dbReference>
<evidence type="ECO:0000256" key="4">
    <source>
        <dbReference type="ARBA" id="ARBA00022576"/>
    </source>
</evidence>
<organism evidence="8 9">
    <name type="scientific">Chloroflexus islandicus</name>
    <dbReference type="NCBI Taxonomy" id="1707952"/>
    <lineage>
        <taxon>Bacteria</taxon>
        <taxon>Bacillati</taxon>
        <taxon>Chloroflexota</taxon>
        <taxon>Chloroflexia</taxon>
        <taxon>Chloroflexales</taxon>
        <taxon>Chloroflexineae</taxon>
        <taxon>Chloroflexaceae</taxon>
        <taxon>Chloroflexus</taxon>
    </lineage>
</organism>
<evidence type="ECO:0000256" key="3">
    <source>
        <dbReference type="ARBA" id="ARBA00011738"/>
    </source>
</evidence>
<evidence type="ECO:0000313" key="9">
    <source>
        <dbReference type="Proteomes" id="UP000078287"/>
    </source>
</evidence>
<dbReference type="PANTHER" id="PTHR42790">
    <property type="entry name" value="AMINOTRANSFERASE"/>
    <property type="match status" value="1"/>
</dbReference>
<evidence type="ECO:0000256" key="2">
    <source>
        <dbReference type="ARBA" id="ARBA00007441"/>
    </source>
</evidence>
<dbReference type="InterPro" id="IPR004839">
    <property type="entry name" value="Aminotransferase_I/II_large"/>
</dbReference>
<dbReference type="AlphaFoldDB" id="A0A178M6I2"/>
<dbReference type="InterPro" id="IPR050859">
    <property type="entry name" value="Class-I_PLP-dep_aminotransf"/>
</dbReference>
<dbReference type="InterPro" id="IPR015421">
    <property type="entry name" value="PyrdxlP-dep_Trfase_major"/>
</dbReference>
<dbReference type="InterPro" id="IPR015422">
    <property type="entry name" value="PyrdxlP-dep_Trfase_small"/>
</dbReference>
<dbReference type="PANTHER" id="PTHR42790:SF19">
    <property type="entry name" value="KYNURENINE_ALPHA-AMINOADIPATE AMINOTRANSFERASE, MITOCHONDRIAL"/>
    <property type="match status" value="1"/>
</dbReference>
<dbReference type="EMBL" id="LWQS01000077">
    <property type="protein sequence ID" value="OAN43658.1"/>
    <property type="molecule type" value="Genomic_DNA"/>
</dbReference>
<dbReference type="RefSeq" id="WP_066790037.1">
    <property type="nucleotide sequence ID" value="NZ_LWQS01000077.1"/>
</dbReference>
<protein>
    <submittedName>
        <fullName evidence="8">Aminotransferase</fullName>
    </submittedName>
</protein>
<dbReference type="FunFam" id="3.40.640.10:FF:000053">
    <property type="entry name" value="Aminotransferase, class I"/>
    <property type="match status" value="1"/>
</dbReference>
<dbReference type="Gene3D" id="3.40.640.10">
    <property type="entry name" value="Type I PLP-dependent aspartate aminotransferase-like (Major domain)"/>
    <property type="match status" value="1"/>
</dbReference>
<comment type="cofactor">
    <cofactor evidence="1">
        <name>pyridoxal 5'-phosphate</name>
        <dbReference type="ChEBI" id="CHEBI:597326"/>
    </cofactor>
</comment>
<reference evidence="8 9" key="1">
    <citation type="submission" date="2016-04" db="EMBL/GenBank/DDBJ databases">
        <title>Chloroflexus islandicus sp. nov., a thermophilic filamentous anoxygenic phototrophic bacterium from geyser Strokkur (Iceland).</title>
        <authorList>
            <person name="Gaisin V.A."/>
            <person name="Kalashnikov A.M."/>
            <person name="Sukhacheva M.V."/>
            <person name="Grouzdev D.S."/>
            <person name="Ivanov T.M."/>
            <person name="Kuznetsov B."/>
            <person name="Gorlenko V.M."/>
        </authorList>
    </citation>
    <scope>NUCLEOTIDE SEQUENCE [LARGE SCALE GENOMIC DNA]</scope>
    <source>
        <strain evidence="9">isl-2</strain>
    </source>
</reference>
<dbReference type="Proteomes" id="UP000078287">
    <property type="component" value="Unassembled WGS sequence"/>
</dbReference>
<keyword evidence="9" id="KW-1185">Reference proteome</keyword>
<sequence length="398" mass="42735">MTSTADRLIDLFATRVREVTPPLFGAAGEAARPVISLAYGLADPDLFPRAELMAAAAEVLAYEAAESLNYAMSYPGLTDQIVERLRAEGVAAQPEQVLVGYGSGQILALLPEIFVDPGDVVIIEGPSFLGAVKRFLQSGARLVTVPVDEHGMDVAALADVLRRLAAEGRRPKFIYTIPTFHNPTGVTLSLERRRQLVALAAEYGVPVVEDDAYLDLRFAGEPLPSLAALDQEGWVIRVGTYSKILAPGLRIGWVYARREIIDRLLMVKAEGTTGPFITRVVARFSAAGRLERHIAALRQHYAAKCAVMAAAIRRHFPAGARFLLPSGGFFIWVTLPAGVSANALLAAARTRGAEFLPGTACFAEPGHGDDAIRLAFSFQSSAQIEEGIARIGAAFNDL</sequence>
<accession>A0A178M6I2</accession>
<name>A0A178M6I2_9CHLR</name>
<dbReference type="GO" id="GO:1901605">
    <property type="term" value="P:alpha-amino acid metabolic process"/>
    <property type="evidence" value="ECO:0007669"/>
    <property type="project" value="TreeGrafter"/>
</dbReference>
<dbReference type="GO" id="GO:0030170">
    <property type="term" value="F:pyridoxal phosphate binding"/>
    <property type="evidence" value="ECO:0007669"/>
    <property type="project" value="InterPro"/>
</dbReference>
<proteinExistence type="inferred from homology"/>
<dbReference type="InterPro" id="IPR015424">
    <property type="entry name" value="PyrdxlP-dep_Trfase"/>
</dbReference>
<dbReference type="OrthoDB" id="9802328at2"/>
<dbReference type="CDD" id="cd00609">
    <property type="entry name" value="AAT_like"/>
    <property type="match status" value="1"/>
</dbReference>
<gene>
    <name evidence="8" type="ORF">A6A03_18100</name>
</gene>
<evidence type="ECO:0000256" key="1">
    <source>
        <dbReference type="ARBA" id="ARBA00001933"/>
    </source>
</evidence>
<evidence type="ECO:0000313" key="8">
    <source>
        <dbReference type="EMBL" id="OAN43658.1"/>
    </source>
</evidence>
<comment type="subunit">
    <text evidence="3">Homodimer.</text>
</comment>
<keyword evidence="4 8" id="KW-0032">Aminotransferase</keyword>
<evidence type="ECO:0000256" key="5">
    <source>
        <dbReference type="ARBA" id="ARBA00022679"/>
    </source>
</evidence>
<dbReference type="SUPFAM" id="SSF53383">
    <property type="entry name" value="PLP-dependent transferases"/>
    <property type="match status" value="1"/>
</dbReference>
<dbReference type="Gene3D" id="3.90.1150.10">
    <property type="entry name" value="Aspartate Aminotransferase, domain 1"/>
    <property type="match status" value="1"/>
</dbReference>
<evidence type="ECO:0000259" key="7">
    <source>
        <dbReference type="Pfam" id="PF00155"/>
    </source>
</evidence>
<comment type="caution">
    <text evidence="8">The sequence shown here is derived from an EMBL/GenBank/DDBJ whole genome shotgun (WGS) entry which is preliminary data.</text>
</comment>
<keyword evidence="5 8" id="KW-0808">Transferase</keyword>